<evidence type="ECO:0000313" key="1">
    <source>
        <dbReference type="EMBL" id="EIM63791.1"/>
    </source>
</evidence>
<dbReference type="RefSeq" id="WP_004073086.1">
    <property type="nucleotide sequence ID" value="NZ_CM001488.1"/>
</dbReference>
<dbReference type="AlphaFoldDB" id="I5B2S8"/>
<dbReference type="SUPFAM" id="SSF109604">
    <property type="entry name" value="HD-domain/PDEase-like"/>
    <property type="match status" value="1"/>
</dbReference>
<protein>
    <recommendedName>
        <fullName evidence="3">Guanosine polyphosphate synthetase/pyrophosphohydrolase</fullName>
    </recommendedName>
</protein>
<gene>
    <name evidence="1" type="ORF">DespoDRAFT_01881</name>
</gene>
<dbReference type="GO" id="GO:0008893">
    <property type="term" value="F:guanosine-3',5'-bis(diphosphate) 3'-diphosphatase activity"/>
    <property type="evidence" value="ECO:0007669"/>
    <property type="project" value="TreeGrafter"/>
</dbReference>
<evidence type="ECO:0008006" key="3">
    <source>
        <dbReference type="Google" id="ProtNLM"/>
    </source>
</evidence>
<dbReference type="Proteomes" id="UP000005778">
    <property type="component" value="Chromosome"/>
</dbReference>
<dbReference type="HOGENOM" id="CLU_084517_3_0_7"/>
<dbReference type="Gene3D" id="1.10.3210.10">
    <property type="entry name" value="Hypothetical protein af1432"/>
    <property type="match status" value="1"/>
</dbReference>
<evidence type="ECO:0000313" key="2">
    <source>
        <dbReference type="Proteomes" id="UP000005778"/>
    </source>
</evidence>
<organism evidence="1 2">
    <name type="scientific">Desulfobacter postgatei 2ac9</name>
    <dbReference type="NCBI Taxonomy" id="879212"/>
    <lineage>
        <taxon>Bacteria</taxon>
        <taxon>Pseudomonadati</taxon>
        <taxon>Thermodesulfobacteriota</taxon>
        <taxon>Desulfobacteria</taxon>
        <taxon>Desulfobacterales</taxon>
        <taxon>Desulfobacteraceae</taxon>
        <taxon>Desulfobacter</taxon>
    </lineage>
</organism>
<dbReference type="eggNOG" id="COG0317">
    <property type="taxonomic scope" value="Bacteria"/>
</dbReference>
<dbReference type="EMBL" id="CM001488">
    <property type="protein sequence ID" value="EIM63791.1"/>
    <property type="molecule type" value="Genomic_DNA"/>
</dbReference>
<sequence length="235" mass="26851">MQDLNCSTARDYISIIAANKDHDSIYRNSSIEQGMPPSYAGTQFKYGIEEIAMKETNNGWSQEAYIKACRFAAERHKGQLVPGTEWSYLAHLSMVSMEIMAALNHETGMDGNFAVQAAILHDTIEDTDTTYEELLSEFGQHVADGILALTKDKKIEKQHQMSDSLRRIKLQSKEIWMVKMADRITNLQPPPPYWTTEKRKKYLGQAKLILGELRFGSDFLSKRLNDKINAYQCYI</sequence>
<dbReference type="PANTHER" id="PTHR46246">
    <property type="entry name" value="GUANOSINE-3',5'-BIS(DIPHOSPHATE) 3'-PYROPHOSPHOHYDROLASE MESH1"/>
    <property type="match status" value="1"/>
</dbReference>
<keyword evidence="2" id="KW-1185">Reference proteome</keyword>
<proteinExistence type="predicted"/>
<dbReference type="Pfam" id="PF13328">
    <property type="entry name" value="HD_4"/>
    <property type="match status" value="1"/>
</dbReference>
<name>I5B2S8_9BACT</name>
<dbReference type="PANTHER" id="PTHR46246:SF1">
    <property type="entry name" value="GUANOSINE-3',5'-BIS(DIPHOSPHATE) 3'-PYROPHOSPHOHYDROLASE MESH1"/>
    <property type="match status" value="1"/>
</dbReference>
<accession>I5B2S8</accession>
<dbReference type="STRING" id="879212.DespoDRAFT_01881"/>
<reference evidence="1 2" key="1">
    <citation type="submission" date="2011-09" db="EMBL/GenBank/DDBJ databases">
        <authorList>
            <consortium name="US DOE Joint Genome Institute (JGI-PGF)"/>
            <person name="Lucas S."/>
            <person name="Han J."/>
            <person name="Lapidus A."/>
            <person name="Cheng J.-F."/>
            <person name="Goodwin L."/>
            <person name="Pitluck S."/>
            <person name="Peters L."/>
            <person name="Land M.L."/>
            <person name="Hauser L."/>
            <person name="Orellana R."/>
            <person name="Lovley D."/>
            <person name="Woyke T.J."/>
        </authorList>
    </citation>
    <scope>NUCLEOTIDE SEQUENCE [LARGE SCALE GENOMIC DNA]</scope>
    <source>
        <strain evidence="1 2">2ac9</strain>
    </source>
</reference>
<dbReference type="InterPro" id="IPR052194">
    <property type="entry name" value="MESH1"/>
</dbReference>
<reference evidence="1 2" key="2">
    <citation type="submission" date="2012-02" db="EMBL/GenBank/DDBJ databases">
        <title>Improved High-Quality Draft sequence of Desulfobacter postgatei 2ac9.</title>
        <authorList>
            <consortium name="US DOE Joint Genome Institute"/>
            <person name="Lucas S."/>
            <person name="Han J."/>
            <person name="Lapidus A."/>
            <person name="Cheng J.-F."/>
            <person name="Goodwin L."/>
            <person name="Pitluck S."/>
            <person name="Peters L."/>
            <person name="Ovchinnikova G."/>
            <person name="Held B."/>
            <person name="Detter J.C."/>
            <person name="Han C."/>
            <person name="Tapia R."/>
            <person name="Land M."/>
            <person name="Hauser L."/>
            <person name="Kyrpides N."/>
            <person name="Ivanova N."/>
            <person name="Pagani I."/>
            <person name="Orellana R."/>
            <person name="Lovley D."/>
            <person name="Woyke T."/>
        </authorList>
    </citation>
    <scope>NUCLEOTIDE SEQUENCE [LARGE SCALE GENOMIC DNA]</scope>
    <source>
        <strain evidence="1 2">2ac9</strain>
    </source>
</reference>